<dbReference type="STRING" id="604354.TSIB_2009"/>
<feature type="domain" description="DNA2/NAM7 helicase-like C-terminal" evidence="8">
    <location>
        <begin position="483"/>
        <end position="685"/>
    </location>
</feature>
<name>C6A075_THESM</name>
<dbReference type="EMBL" id="CP001463">
    <property type="protein sequence ID" value="ACS91056.1"/>
    <property type="molecule type" value="Genomic_DNA"/>
</dbReference>
<dbReference type="PANTHER" id="PTHR43788:SF8">
    <property type="entry name" value="DNA-BINDING PROTEIN SMUBP-2"/>
    <property type="match status" value="1"/>
</dbReference>
<dbReference type="Pfam" id="PF13086">
    <property type="entry name" value="AAA_11"/>
    <property type="match status" value="1"/>
</dbReference>
<evidence type="ECO:0000259" key="7">
    <source>
        <dbReference type="Pfam" id="PF13086"/>
    </source>
</evidence>
<protein>
    <submittedName>
        <fullName evidence="9">DNA helicase, UvrD/REP family</fullName>
    </submittedName>
</protein>
<evidence type="ECO:0000313" key="10">
    <source>
        <dbReference type="Proteomes" id="UP000009079"/>
    </source>
</evidence>
<evidence type="ECO:0000256" key="6">
    <source>
        <dbReference type="SAM" id="MobiDB-lite"/>
    </source>
</evidence>
<dbReference type="InterPro" id="IPR027417">
    <property type="entry name" value="P-loop_NTPase"/>
</dbReference>
<evidence type="ECO:0000256" key="2">
    <source>
        <dbReference type="ARBA" id="ARBA00022741"/>
    </source>
</evidence>
<dbReference type="Gene3D" id="2.40.30.270">
    <property type="match status" value="1"/>
</dbReference>
<reference evidence="9 10" key="1">
    <citation type="journal article" date="2009" name="Appl. Environ. Microbiol.">
        <title>Metabolic versatility and indigenous origin of the archaeon Thermococcus sibiricus, isolated from a siberian oil reservoir, as revealed by genome analysis.</title>
        <authorList>
            <person name="Mardanov A.V."/>
            <person name="Ravin N.V."/>
            <person name="Svetlitchnyi V.A."/>
            <person name="Beletsky A.V."/>
            <person name="Miroshnichenko M.L."/>
            <person name="Bonch-Osmolovskaya E.A."/>
            <person name="Skryabin K.G."/>
        </authorList>
    </citation>
    <scope>NUCLEOTIDE SEQUENCE [LARGE SCALE GENOMIC DNA]</scope>
    <source>
        <strain evidence="10">DSM 12597 / MM 739</strain>
    </source>
</reference>
<dbReference type="FunFam" id="2.40.30.270:FF:000007">
    <property type="entry name" value="DNA helicase, putative"/>
    <property type="match status" value="1"/>
</dbReference>
<dbReference type="InterPro" id="IPR050534">
    <property type="entry name" value="Coronavir_polyprotein_1ab"/>
</dbReference>
<dbReference type="GO" id="GO:0005524">
    <property type="term" value="F:ATP binding"/>
    <property type="evidence" value="ECO:0007669"/>
    <property type="project" value="UniProtKB-KW"/>
</dbReference>
<keyword evidence="3" id="KW-0378">Hydrolase</keyword>
<dbReference type="SUPFAM" id="SSF52540">
    <property type="entry name" value="P-loop containing nucleoside triphosphate hydrolases"/>
    <property type="match status" value="1"/>
</dbReference>
<evidence type="ECO:0000259" key="8">
    <source>
        <dbReference type="Pfam" id="PF13087"/>
    </source>
</evidence>
<dbReference type="HOGENOM" id="CLU_001666_8_2_2"/>
<keyword evidence="2" id="KW-0547">Nucleotide-binding</keyword>
<dbReference type="GO" id="GO:0005694">
    <property type="term" value="C:chromosome"/>
    <property type="evidence" value="ECO:0007669"/>
    <property type="project" value="UniProtKB-ARBA"/>
</dbReference>
<dbReference type="CDD" id="cd18808">
    <property type="entry name" value="SF1_C_Upf1"/>
    <property type="match status" value="1"/>
</dbReference>
<dbReference type="AlphaFoldDB" id="C6A075"/>
<dbReference type="InterPro" id="IPR041677">
    <property type="entry name" value="DNA2/NAM7_AAA_11"/>
</dbReference>
<dbReference type="NCBIfam" id="TIGR00376">
    <property type="entry name" value="IGHMBP2 family helicase"/>
    <property type="match status" value="1"/>
</dbReference>
<dbReference type="GO" id="GO:0016787">
    <property type="term" value="F:hydrolase activity"/>
    <property type="evidence" value="ECO:0007669"/>
    <property type="project" value="UniProtKB-KW"/>
</dbReference>
<dbReference type="InterPro" id="IPR041679">
    <property type="entry name" value="DNA2/NAM7-like_C"/>
</dbReference>
<dbReference type="InterPro" id="IPR047187">
    <property type="entry name" value="SF1_C_Upf1"/>
</dbReference>
<evidence type="ECO:0000256" key="1">
    <source>
        <dbReference type="ARBA" id="ARBA00007913"/>
    </source>
</evidence>
<feature type="region of interest" description="Disordered" evidence="6">
    <location>
        <begin position="1"/>
        <end position="38"/>
    </location>
</feature>
<keyword evidence="5" id="KW-0067">ATP-binding</keyword>
<keyword evidence="4 9" id="KW-0347">Helicase</keyword>
<dbReference type="KEGG" id="tsi:TSIB_2009"/>
<dbReference type="Gene3D" id="3.40.50.300">
    <property type="entry name" value="P-loop containing nucleotide triphosphate hydrolases"/>
    <property type="match status" value="2"/>
</dbReference>
<dbReference type="GO" id="GO:0003677">
    <property type="term" value="F:DNA binding"/>
    <property type="evidence" value="ECO:0007669"/>
    <property type="project" value="InterPro"/>
</dbReference>
<dbReference type="Proteomes" id="UP000009079">
    <property type="component" value="Chromosome"/>
</dbReference>
<evidence type="ECO:0000256" key="4">
    <source>
        <dbReference type="ARBA" id="ARBA00022806"/>
    </source>
</evidence>
<dbReference type="Pfam" id="PF13087">
    <property type="entry name" value="AAA_12"/>
    <property type="match status" value="1"/>
</dbReference>
<organism evidence="9 10">
    <name type="scientific">Thermococcus sibiricus (strain DSM 12597 / MM 739)</name>
    <dbReference type="NCBI Taxonomy" id="604354"/>
    <lineage>
        <taxon>Archaea</taxon>
        <taxon>Methanobacteriati</taxon>
        <taxon>Methanobacteriota</taxon>
        <taxon>Thermococci</taxon>
        <taxon>Thermococcales</taxon>
        <taxon>Thermococcaceae</taxon>
        <taxon>Thermococcus</taxon>
    </lineage>
</organism>
<proteinExistence type="inferred from homology"/>
<accession>C6A075</accession>
<evidence type="ECO:0000313" key="9">
    <source>
        <dbReference type="EMBL" id="ACS91056.1"/>
    </source>
</evidence>
<sequence length="716" mass="81706">MTRVQIPAGAPKYGPVAQPGQSARLISGRSGVRSPAGPPKALLKERFRELFIHKNPVITMHVKNYIAKLVDLVELEREAEIEAMREEMRRLKGYEREKVGRAILNLNGKIIGEEFGFKLVKYGRKEAFKTEIGVGDLVVISKGNPLASDLVGTVVEKGSRFIVVALETVPSWAFRNVRIDLYANDITFRRQLENLKKLSESGIRALKLILGKETPLKSSPEEFTPFDRNLNQSQKEAVSYALGSEDFFLIHGPFGTGKTRTLVELIVQEVKRGNKILATAESNVAVDNLVERLWGKVKLVRLGHPSRVSVHLKESTLAFQVESHERYRKVRELRNKAERLAVMRDQYKKPTPQMRRGLTNNQILKLAYRGRGSRGVPAKDIKQMAQWITLNEQIQKLYKFAEKIESEIIQEIIEDVDVVLSTNSSAALEFIKDAEFDVAIIDEASQATIPSVLIPIAKARRFVLAGDHKQLPPTILSEEARALSETLFEKLIELYPFKAKMLEIQYRMNQLLMEFPSREFYNGKIKADGSVKDITLADLKVREPFFGEPWDSILKREEPLIFVDTSNRTDKWERQRKGSTSRENPLEALLVREIVERLLRMGIKKEWIGIITPYDDQVDSIRSIIQDDEIEIHTVDGYQGREKEIIILSLVRSNKKGELGFLMDLRRLNVSITRAKRKLVVIGDSETLVNHETYKRLIHFVKKYGRYIELGDTGIN</sequence>
<dbReference type="InterPro" id="IPR004483">
    <property type="entry name" value="SMUBP-2/Hcs1-like"/>
</dbReference>
<feature type="domain" description="DNA2/NAM7 helicase helicase" evidence="7">
    <location>
        <begin position="229"/>
        <end position="478"/>
    </location>
</feature>
<gene>
    <name evidence="9" type="ordered locus">TSIB_2009</name>
</gene>
<dbReference type="FunFam" id="3.40.50.300:FF:000326">
    <property type="entry name" value="P-loop containing nucleoside triphosphate hydrolase"/>
    <property type="match status" value="1"/>
</dbReference>
<dbReference type="GO" id="GO:0043139">
    <property type="term" value="F:5'-3' DNA helicase activity"/>
    <property type="evidence" value="ECO:0007669"/>
    <property type="project" value="TreeGrafter"/>
</dbReference>
<dbReference type="eggNOG" id="arCOG00792">
    <property type="taxonomic scope" value="Archaea"/>
</dbReference>
<dbReference type="PANTHER" id="PTHR43788">
    <property type="entry name" value="DNA2/NAM7 HELICASE FAMILY MEMBER"/>
    <property type="match status" value="1"/>
</dbReference>
<keyword evidence="10" id="KW-1185">Reference proteome</keyword>
<comment type="similarity">
    <text evidence="1">Belongs to the DNA2/NAM7 helicase family.</text>
</comment>
<evidence type="ECO:0000256" key="3">
    <source>
        <dbReference type="ARBA" id="ARBA00022801"/>
    </source>
</evidence>
<evidence type="ECO:0000256" key="5">
    <source>
        <dbReference type="ARBA" id="ARBA00022840"/>
    </source>
</evidence>